<evidence type="ECO:0000313" key="2">
    <source>
        <dbReference type="EMBL" id="RSZ61584.1"/>
    </source>
</evidence>
<organism evidence="2 3">
    <name type="scientific">Corynebacterium hylobatis</name>
    <dbReference type="NCBI Taxonomy" id="1859290"/>
    <lineage>
        <taxon>Bacteria</taxon>
        <taxon>Bacillati</taxon>
        <taxon>Actinomycetota</taxon>
        <taxon>Actinomycetes</taxon>
        <taxon>Mycobacteriales</taxon>
        <taxon>Corynebacteriaceae</taxon>
        <taxon>Corynebacterium</taxon>
    </lineage>
</organism>
<dbReference type="RefSeq" id="WP_126121669.1">
    <property type="nucleotide sequence ID" value="NZ_RXHJ01000018.1"/>
</dbReference>
<name>A0A430HVT6_9CORY</name>
<dbReference type="OrthoDB" id="8480037at2"/>
<dbReference type="Proteomes" id="UP000274907">
    <property type="component" value="Unassembled WGS sequence"/>
</dbReference>
<evidence type="ECO:0000313" key="3">
    <source>
        <dbReference type="Proteomes" id="UP000274907"/>
    </source>
</evidence>
<gene>
    <name evidence="2" type="ORF">EAH68_12460</name>
</gene>
<feature type="compositionally biased region" description="Low complexity" evidence="1">
    <location>
        <begin position="46"/>
        <end position="64"/>
    </location>
</feature>
<accession>A0A430HVT6</accession>
<reference evidence="2 3" key="1">
    <citation type="submission" date="2018-12" db="EMBL/GenBank/DDBJ databases">
        <title>YIM 101343 draft genome.</title>
        <authorList>
            <person name="Chen X."/>
        </authorList>
    </citation>
    <scope>NUCLEOTIDE SEQUENCE [LARGE SCALE GENOMIC DNA]</scope>
    <source>
        <strain evidence="2 3">YIM 101343</strain>
    </source>
</reference>
<comment type="caution">
    <text evidence="2">The sequence shown here is derived from an EMBL/GenBank/DDBJ whole genome shotgun (WGS) entry which is preliminary data.</text>
</comment>
<feature type="region of interest" description="Disordered" evidence="1">
    <location>
        <begin position="7"/>
        <end position="69"/>
    </location>
</feature>
<dbReference type="AlphaFoldDB" id="A0A430HVT6"/>
<dbReference type="EMBL" id="RXHJ01000018">
    <property type="protein sequence ID" value="RSZ61584.1"/>
    <property type="molecule type" value="Genomic_DNA"/>
</dbReference>
<keyword evidence="3" id="KW-1185">Reference proteome</keyword>
<protein>
    <submittedName>
        <fullName evidence="2">Uncharacterized protein</fullName>
    </submittedName>
</protein>
<evidence type="ECO:0000256" key="1">
    <source>
        <dbReference type="SAM" id="MobiDB-lite"/>
    </source>
</evidence>
<proteinExistence type="predicted"/>
<sequence length="131" mass="13596">MITLIAHNAALMKNHRTRPATTPRPGPPRRHPTVTGPPMQNCGTGCSVSAAPARRSSTTRSCPPSSAPWPGLVDVPLSTVCGNTDPAATSAGMAGWADRTTTAFSPATLSWDHDALRTDAGTLLNLLEEAA</sequence>